<keyword evidence="3" id="KW-1185">Reference proteome</keyword>
<feature type="transmembrane region" description="Helical" evidence="1">
    <location>
        <begin position="75"/>
        <end position="94"/>
    </location>
</feature>
<reference evidence="2" key="1">
    <citation type="submission" date="2021-12" db="EMBL/GenBank/DDBJ databases">
        <authorList>
            <person name="Martin H S."/>
        </authorList>
    </citation>
    <scope>NUCLEOTIDE SEQUENCE</scope>
</reference>
<keyword evidence="1" id="KW-0812">Transmembrane</keyword>
<evidence type="ECO:0008006" key="4">
    <source>
        <dbReference type="Google" id="ProtNLM"/>
    </source>
</evidence>
<evidence type="ECO:0000313" key="3">
    <source>
        <dbReference type="Proteomes" id="UP000838878"/>
    </source>
</evidence>
<accession>A0A8J9U5W2</accession>
<organism evidence="2 3">
    <name type="scientific">Brenthis ino</name>
    <name type="common">lesser marbled fritillary</name>
    <dbReference type="NCBI Taxonomy" id="405034"/>
    <lineage>
        <taxon>Eukaryota</taxon>
        <taxon>Metazoa</taxon>
        <taxon>Ecdysozoa</taxon>
        <taxon>Arthropoda</taxon>
        <taxon>Hexapoda</taxon>
        <taxon>Insecta</taxon>
        <taxon>Pterygota</taxon>
        <taxon>Neoptera</taxon>
        <taxon>Endopterygota</taxon>
        <taxon>Lepidoptera</taxon>
        <taxon>Glossata</taxon>
        <taxon>Ditrysia</taxon>
        <taxon>Papilionoidea</taxon>
        <taxon>Nymphalidae</taxon>
        <taxon>Heliconiinae</taxon>
        <taxon>Argynnini</taxon>
        <taxon>Brenthis</taxon>
    </lineage>
</organism>
<keyword evidence="1" id="KW-0472">Membrane</keyword>
<dbReference type="AlphaFoldDB" id="A0A8J9U5W2"/>
<proteinExistence type="predicted"/>
<name>A0A8J9U5W2_9NEOP</name>
<evidence type="ECO:0000313" key="2">
    <source>
        <dbReference type="EMBL" id="CAH0713884.1"/>
    </source>
</evidence>
<feature type="transmembrane region" description="Helical" evidence="1">
    <location>
        <begin position="130"/>
        <end position="153"/>
    </location>
</feature>
<dbReference type="EMBL" id="OV170221">
    <property type="protein sequence ID" value="CAH0713884.1"/>
    <property type="molecule type" value="Genomic_DNA"/>
</dbReference>
<keyword evidence="1" id="KW-1133">Transmembrane helix</keyword>
<evidence type="ECO:0000256" key="1">
    <source>
        <dbReference type="SAM" id="Phobius"/>
    </source>
</evidence>
<feature type="transmembrane region" description="Helical" evidence="1">
    <location>
        <begin position="35"/>
        <end position="55"/>
    </location>
</feature>
<sequence>MESRSALNLVIRISRLAGVAPITNSPSGLRVSRPLMFYSYLLVTAINCVVLSGFALDLLTEPARSLRVRTPTSRVIWVGNLSIIILIASVAVYTSPTRMSSVIHCLKEIEKIKAFLGAKNKFNSGEKFKFLAVITTCVGLWILIFFDLCGYALEALHRGTEGEKEEVMDLFGSRGEYGNAFRTVPTLFEYILNMLIEHPEILERNDITVFTNDSTHEHETFLDPENSTCCPKTDNSFETVNFEDNTDTSNIKKSESFVAPMISAFQLTPEEVMEQVLIIEQQLDKYNSKKSK</sequence>
<dbReference type="Proteomes" id="UP000838878">
    <property type="component" value="Chromosome 1"/>
</dbReference>
<dbReference type="OrthoDB" id="6478931at2759"/>
<gene>
    <name evidence="2" type="ORF">BINO364_LOCUS985</name>
</gene>
<feature type="non-terminal residue" evidence="2">
    <location>
        <position position="292"/>
    </location>
</feature>
<protein>
    <recommendedName>
        <fullName evidence="4">Gustatory receptor</fullName>
    </recommendedName>
</protein>